<keyword evidence="1" id="KW-1133">Transmembrane helix</keyword>
<comment type="caution">
    <text evidence="2">The sequence shown here is derived from an EMBL/GenBank/DDBJ whole genome shotgun (WGS) entry which is preliminary data.</text>
</comment>
<dbReference type="EMBL" id="SAUY01000011">
    <property type="protein sequence ID" value="RWR31473.1"/>
    <property type="molecule type" value="Genomic_DNA"/>
</dbReference>
<reference evidence="4 5" key="1">
    <citation type="submission" date="2019-01" db="EMBL/GenBank/DDBJ databases">
        <title>Sinorhodobacter populi sp. nov. isolated from the symptomatic bark tissue of Populus euramericana canker.</title>
        <authorList>
            <person name="Xu G."/>
        </authorList>
    </citation>
    <scope>NUCLEOTIDE SEQUENCE [LARGE SCALE GENOMIC DNA]</scope>
    <source>
        <strain evidence="3 4">07D10-4-3</strain>
        <strain evidence="2 5">2D-5</strain>
    </source>
</reference>
<dbReference type="GO" id="GO:0005886">
    <property type="term" value="C:plasma membrane"/>
    <property type="evidence" value="ECO:0007669"/>
    <property type="project" value="TreeGrafter"/>
</dbReference>
<dbReference type="EMBL" id="SAUW01000012">
    <property type="protein sequence ID" value="RWR10472.1"/>
    <property type="molecule type" value="Genomic_DNA"/>
</dbReference>
<dbReference type="PANTHER" id="PTHR42709">
    <property type="entry name" value="ALKALINE PHOSPHATASE LIKE PROTEIN"/>
    <property type="match status" value="1"/>
</dbReference>
<dbReference type="InterPro" id="IPR051311">
    <property type="entry name" value="DedA_domain"/>
</dbReference>
<sequence>MFRKLYHWTLGLAGHPRADVALGGVSFVESSFFPIPADVLFVPMCLSRPDRVWHYAFIASLFSVLGGIFGWLLGHYAFDMIGRPMLEAMGKMDSFERLQGTTGDLAILAMLVTSGLAHVPPMKVVTILAGVISFDPVLFILSAIVARSARFYGLGWLLSRYGASIAHFIEKRMAWIAGAILIVLIAAWYFLKG</sequence>
<accession>A0A443KFE6</accession>
<feature type="transmembrane region" description="Helical" evidence="1">
    <location>
        <begin position="124"/>
        <end position="144"/>
    </location>
</feature>
<gene>
    <name evidence="3" type="ORF">D2T29_10585</name>
    <name evidence="2" type="ORF">D2T33_12500</name>
</gene>
<feature type="transmembrane region" description="Helical" evidence="1">
    <location>
        <begin position="175"/>
        <end position="191"/>
    </location>
</feature>
<evidence type="ECO:0000313" key="4">
    <source>
        <dbReference type="Proteomes" id="UP000284451"/>
    </source>
</evidence>
<evidence type="ECO:0000313" key="5">
    <source>
        <dbReference type="Proteomes" id="UP000285710"/>
    </source>
</evidence>
<evidence type="ECO:0000313" key="3">
    <source>
        <dbReference type="EMBL" id="RWR31473.1"/>
    </source>
</evidence>
<organism evidence="2 5">
    <name type="scientific">Paenirhodobacter populi</name>
    <dbReference type="NCBI Taxonomy" id="2306993"/>
    <lineage>
        <taxon>Bacteria</taxon>
        <taxon>Pseudomonadati</taxon>
        <taxon>Pseudomonadota</taxon>
        <taxon>Alphaproteobacteria</taxon>
        <taxon>Rhodobacterales</taxon>
        <taxon>Rhodobacter group</taxon>
        <taxon>Paenirhodobacter</taxon>
    </lineage>
</organism>
<accession>A0A443ISD6</accession>
<proteinExistence type="predicted"/>
<dbReference type="AlphaFoldDB" id="A0A443ISD6"/>
<dbReference type="Proteomes" id="UP000285710">
    <property type="component" value="Unassembled WGS sequence"/>
</dbReference>
<keyword evidence="1" id="KW-0472">Membrane</keyword>
<feature type="transmembrane region" description="Helical" evidence="1">
    <location>
        <begin position="98"/>
        <end position="118"/>
    </location>
</feature>
<reference evidence="4 5" key="2">
    <citation type="submission" date="2019-01" db="EMBL/GenBank/DDBJ databases">
        <authorList>
            <person name="Li Y."/>
        </authorList>
    </citation>
    <scope>NUCLEOTIDE SEQUENCE [LARGE SCALE GENOMIC DNA]</scope>
    <source>
        <strain evidence="3 4">07D10-4-3</strain>
        <strain evidence="2 5">2D-5</strain>
    </source>
</reference>
<dbReference type="Proteomes" id="UP000284451">
    <property type="component" value="Unassembled WGS sequence"/>
</dbReference>
<feature type="transmembrane region" description="Helical" evidence="1">
    <location>
        <begin position="52"/>
        <end position="78"/>
    </location>
</feature>
<evidence type="ECO:0000256" key="1">
    <source>
        <dbReference type="SAM" id="Phobius"/>
    </source>
</evidence>
<name>A0A443ISD6_9RHOB</name>
<keyword evidence="5" id="KW-1185">Reference proteome</keyword>
<keyword evidence="1" id="KW-0812">Transmembrane</keyword>
<dbReference type="PANTHER" id="PTHR42709:SF11">
    <property type="entry name" value="DEDA FAMILY PROTEIN"/>
    <property type="match status" value="1"/>
</dbReference>
<evidence type="ECO:0000313" key="2">
    <source>
        <dbReference type="EMBL" id="RWR10472.1"/>
    </source>
</evidence>
<protein>
    <submittedName>
        <fullName evidence="2">DedA family protein</fullName>
    </submittedName>
</protein>
<dbReference type="RefSeq" id="WP_128232364.1">
    <property type="nucleotide sequence ID" value="NZ_SAUW01000012.1"/>
</dbReference>